<dbReference type="EMBL" id="MN740556">
    <property type="protein sequence ID" value="QHU33322.1"/>
    <property type="molecule type" value="Genomic_DNA"/>
</dbReference>
<dbReference type="PANTHER" id="PTHR24067">
    <property type="entry name" value="UBIQUITIN-CONJUGATING ENZYME E2"/>
    <property type="match status" value="1"/>
</dbReference>
<feature type="domain" description="UBC core" evidence="1">
    <location>
        <begin position="4"/>
        <end position="165"/>
    </location>
</feature>
<evidence type="ECO:0000259" key="1">
    <source>
        <dbReference type="PROSITE" id="PS50127"/>
    </source>
</evidence>
<evidence type="ECO:0000313" key="2">
    <source>
        <dbReference type="EMBL" id="QHU33322.1"/>
    </source>
</evidence>
<name>A0A6C0LVR6_9ZZZZ</name>
<dbReference type="Gene3D" id="3.10.110.10">
    <property type="entry name" value="Ubiquitin Conjugating Enzyme"/>
    <property type="match status" value="1"/>
</dbReference>
<reference evidence="2" key="1">
    <citation type="journal article" date="2020" name="Nature">
        <title>Giant virus diversity and host interactions through global metagenomics.</title>
        <authorList>
            <person name="Schulz F."/>
            <person name="Roux S."/>
            <person name="Paez-Espino D."/>
            <person name="Jungbluth S."/>
            <person name="Walsh D.A."/>
            <person name="Denef V.J."/>
            <person name="McMahon K.D."/>
            <person name="Konstantinidis K.T."/>
            <person name="Eloe-Fadrosh E.A."/>
            <person name="Kyrpides N.C."/>
            <person name="Woyke T."/>
        </authorList>
    </citation>
    <scope>NUCLEOTIDE SEQUENCE</scope>
    <source>
        <strain evidence="2">GVMAG-S-1014582-52</strain>
    </source>
</reference>
<dbReference type="SMART" id="SM00212">
    <property type="entry name" value="UBCc"/>
    <property type="match status" value="1"/>
</dbReference>
<dbReference type="PROSITE" id="PS50127">
    <property type="entry name" value="UBC_2"/>
    <property type="match status" value="1"/>
</dbReference>
<dbReference type="InterPro" id="IPR016135">
    <property type="entry name" value="UBQ-conjugating_enzyme/RWD"/>
</dbReference>
<dbReference type="InterPro" id="IPR050113">
    <property type="entry name" value="Ub_conjugating_enzyme"/>
</dbReference>
<dbReference type="AlphaFoldDB" id="A0A6C0LVR6"/>
<dbReference type="InterPro" id="IPR000608">
    <property type="entry name" value="UBC"/>
</dbReference>
<proteinExistence type="predicted"/>
<sequence length="325" mass="37407">MALSVNKRVIKDIHEGSISLKNEHGIYISPEDKNMYNIHFLLPGPEDTPFYGGLYHGMIRLNYNHPLGPPNIFMITPSGRFDVEKYPISTGSRGICTSFTAFHPETWTPVCNIELVLKGFISFMCDFEDGGQGTFTSNLNIIKKMAVESLEHIKKDKLIAELFPEIHNQVINKIYQPVNIGNLNRNCNKLKKINKNNNLHETQQIKKTKKKIIYIDSDEELEREKINNNNIINFIDDFSPEKNIVKKKVTKINPNSSEEENIKRVITINPNSSEEENIKRVIKINPNSSEEENIKRVIKRDSDKKKVDTKVKKVDTKVDKNMIKN</sequence>
<protein>
    <recommendedName>
        <fullName evidence="1">UBC core domain-containing protein</fullName>
    </recommendedName>
</protein>
<dbReference type="SUPFAM" id="SSF54495">
    <property type="entry name" value="UBC-like"/>
    <property type="match status" value="1"/>
</dbReference>
<dbReference type="Pfam" id="PF00179">
    <property type="entry name" value="UQ_con"/>
    <property type="match status" value="1"/>
</dbReference>
<accession>A0A6C0LVR6</accession>
<organism evidence="2">
    <name type="scientific">viral metagenome</name>
    <dbReference type="NCBI Taxonomy" id="1070528"/>
    <lineage>
        <taxon>unclassified sequences</taxon>
        <taxon>metagenomes</taxon>
        <taxon>organismal metagenomes</taxon>
    </lineage>
</organism>